<dbReference type="InterPro" id="IPR020055">
    <property type="entry name" value="Ribosomal_bL25_short"/>
</dbReference>
<dbReference type="NCBIfam" id="NF004130">
    <property type="entry name" value="PRK05618.1-5"/>
    <property type="match status" value="1"/>
</dbReference>
<dbReference type="HAMAP" id="MF_01336">
    <property type="entry name" value="Ribosomal_bL25"/>
    <property type="match status" value="1"/>
</dbReference>
<dbReference type="SUPFAM" id="SSF50715">
    <property type="entry name" value="Ribosomal protein L25-like"/>
    <property type="match status" value="1"/>
</dbReference>
<evidence type="ECO:0000256" key="6">
    <source>
        <dbReference type="SAM" id="MobiDB-lite"/>
    </source>
</evidence>
<dbReference type="InterPro" id="IPR020056">
    <property type="entry name" value="Rbsml_bL25/Gln-tRNA_synth_N"/>
</dbReference>
<dbReference type="PANTHER" id="PTHR33284:SF1">
    <property type="entry name" value="RIBOSOMAL PROTEIN L25_GLN-TRNA SYNTHETASE, ANTI-CODON-BINDING DOMAIN-CONTAINING PROTEIN"/>
    <property type="match status" value="1"/>
</dbReference>
<dbReference type="GO" id="GO:0006412">
    <property type="term" value="P:translation"/>
    <property type="evidence" value="ECO:0007669"/>
    <property type="project" value="UniProtKB-UniRule"/>
</dbReference>
<dbReference type="InterPro" id="IPR037121">
    <property type="entry name" value="Ribosomal_bL25_C"/>
</dbReference>
<sequence>MKEFELTANIREEIGSRASRRMRRGNSIPAVLYGAKKSSISLSVDSNELKKRLENESFGSHILSLNVKGKKEPAILKAIQRHPVNSQVVHLDFQRVSESQQIQLRIPIHFVNEDISPAKKMGALISHLITEVDVNCLPRNLPEAITVDVSGIQLGQSLHLSELTLPEGVSLASLSHGANQPVATVSMPREMSGRADTGEIEEGQEENAENS</sequence>
<accession>A0A450W3Q8</accession>
<dbReference type="Pfam" id="PF01386">
    <property type="entry name" value="Ribosomal_L25p"/>
    <property type="match status" value="1"/>
</dbReference>
<evidence type="ECO:0000256" key="5">
    <source>
        <dbReference type="HAMAP-Rule" id="MF_01334"/>
    </source>
</evidence>
<keyword evidence="4 5" id="KW-0687">Ribonucleoprotein</keyword>
<dbReference type="NCBIfam" id="TIGR00731">
    <property type="entry name" value="bL25_bact_ctc"/>
    <property type="match status" value="1"/>
</dbReference>
<comment type="function">
    <text evidence="5">This is one of the proteins that binds to the 5S RNA in the ribosome where it forms part of the central protuberance.</text>
</comment>
<dbReference type="CDD" id="cd00495">
    <property type="entry name" value="Ribosomal_L25_TL5_CTC"/>
    <property type="match status" value="1"/>
</dbReference>
<protein>
    <recommendedName>
        <fullName evidence="5">Large ribosomal subunit protein bL25</fullName>
    </recommendedName>
    <alternativeName>
        <fullName evidence="5">General stress protein CTC</fullName>
    </alternativeName>
</protein>
<dbReference type="InterPro" id="IPR011035">
    <property type="entry name" value="Ribosomal_bL25/Gln-tRNA_synth"/>
</dbReference>
<keyword evidence="1 5" id="KW-0699">rRNA-binding</keyword>
<keyword evidence="3 5" id="KW-0689">Ribosomal protein</keyword>
<dbReference type="InterPro" id="IPR029751">
    <property type="entry name" value="Ribosomal_L25_dom"/>
</dbReference>
<dbReference type="PANTHER" id="PTHR33284">
    <property type="entry name" value="RIBOSOMAL PROTEIN L25/GLN-TRNA SYNTHETASE, ANTI-CODON-BINDING DOMAIN-CONTAINING PROTEIN"/>
    <property type="match status" value="1"/>
</dbReference>
<evidence type="ECO:0000259" key="7">
    <source>
        <dbReference type="Pfam" id="PF01386"/>
    </source>
</evidence>
<feature type="domain" description="Large ribosomal subunit protein bL25 L25" evidence="7">
    <location>
        <begin position="6"/>
        <end position="93"/>
    </location>
</feature>
<evidence type="ECO:0000256" key="1">
    <source>
        <dbReference type="ARBA" id="ARBA00022730"/>
    </source>
</evidence>
<dbReference type="InterPro" id="IPR020930">
    <property type="entry name" value="Ribosomal_uL5_bac-type"/>
</dbReference>
<evidence type="ECO:0000313" key="9">
    <source>
        <dbReference type="EMBL" id="VFJ46343.1"/>
    </source>
</evidence>
<dbReference type="EMBL" id="CAADFA010000037">
    <property type="protein sequence ID" value="VFJ46343.1"/>
    <property type="molecule type" value="Genomic_DNA"/>
</dbReference>
<comment type="similarity">
    <text evidence="5">Belongs to the bacterial ribosomal protein bL25 family. CTC subfamily.</text>
</comment>
<dbReference type="NCBIfam" id="NF004612">
    <property type="entry name" value="PRK05943.1"/>
    <property type="match status" value="1"/>
</dbReference>
<dbReference type="Pfam" id="PF14693">
    <property type="entry name" value="Ribosomal_TL5_C"/>
    <property type="match status" value="1"/>
</dbReference>
<evidence type="ECO:0000256" key="4">
    <source>
        <dbReference type="ARBA" id="ARBA00023274"/>
    </source>
</evidence>
<dbReference type="Gene3D" id="2.40.240.10">
    <property type="entry name" value="Ribosomal Protein L25, Chain P"/>
    <property type="match status" value="1"/>
</dbReference>
<evidence type="ECO:0000259" key="8">
    <source>
        <dbReference type="Pfam" id="PF14693"/>
    </source>
</evidence>
<evidence type="ECO:0000256" key="2">
    <source>
        <dbReference type="ARBA" id="ARBA00022884"/>
    </source>
</evidence>
<evidence type="ECO:0000313" key="11">
    <source>
        <dbReference type="EMBL" id="VFK11658.1"/>
    </source>
</evidence>
<gene>
    <name evidence="5" type="primary">rplY</name>
    <name evidence="5" type="synonym">ctc</name>
    <name evidence="10" type="ORF">BECKFM1743A_GA0114220_102492</name>
    <name evidence="11" type="ORF">BECKFM1743B_GA0114221_102005</name>
    <name evidence="9" type="ORF">BECKFM1743C_GA0114222_100378</name>
</gene>
<dbReference type="HAMAP" id="MF_01334">
    <property type="entry name" value="Ribosomal_bL25_CTC"/>
    <property type="match status" value="1"/>
</dbReference>
<organism evidence="11">
    <name type="scientific">Candidatus Kentrum sp. FM</name>
    <dbReference type="NCBI Taxonomy" id="2126340"/>
    <lineage>
        <taxon>Bacteria</taxon>
        <taxon>Pseudomonadati</taxon>
        <taxon>Pseudomonadota</taxon>
        <taxon>Gammaproteobacteria</taxon>
        <taxon>Candidatus Kentrum</taxon>
    </lineage>
</organism>
<proteinExistence type="inferred from homology"/>
<evidence type="ECO:0000256" key="3">
    <source>
        <dbReference type="ARBA" id="ARBA00022980"/>
    </source>
</evidence>
<dbReference type="AlphaFoldDB" id="A0A450W3Q8"/>
<evidence type="ECO:0000313" key="10">
    <source>
        <dbReference type="EMBL" id="VFJ59887.1"/>
    </source>
</evidence>
<feature type="domain" description="Large ribosomal subunit protein bL25 beta" evidence="8">
    <location>
        <begin position="102"/>
        <end position="189"/>
    </location>
</feature>
<dbReference type="Gene3D" id="2.170.120.20">
    <property type="entry name" value="Ribosomal protein L25, beta domain"/>
    <property type="match status" value="1"/>
</dbReference>
<reference evidence="11" key="1">
    <citation type="submission" date="2019-02" db="EMBL/GenBank/DDBJ databases">
        <authorList>
            <person name="Gruber-Vodicka R. H."/>
            <person name="Seah K. B. B."/>
        </authorList>
    </citation>
    <scope>NUCLEOTIDE SEQUENCE</scope>
    <source>
        <strain evidence="10">BECK_BZ163</strain>
        <strain evidence="11">BECK_BZ164</strain>
        <strain evidence="9">BECK_BZ165</strain>
    </source>
</reference>
<dbReference type="GO" id="GO:0022625">
    <property type="term" value="C:cytosolic large ribosomal subunit"/>
    <property type="evidence" value="ECO:0007669"/>
    <property type="project" value="TreeGrafter"/>
</dbReference>
<dbReference type="InterPro" id="IPR001021">
    <property type="entry name" value="Ribosomal_bL25_long"/>
</dbReference>
<dbReference type="EMBL" id="CAADEZ010000249">
    <property type="protein sequence ID" value="VFJ59887.1"/>
    <property type="molecule type" value="Genomic_DNA"/>
</dbReference>
<dbReference type="InterPro" id="IPR020057">
    <property type="entry name" value="Ribosomal_bL25_b-dom"/>
</dbReference>
<dbReference type="GO" id="GO:0003735">
    <property type="term" value="F:structural constituent of ribosome"/>
    <property type="evidence" value="ECO:0007669"/>
    <property type="project" value="InterPro"/>
</dbReference>
<feature type="compositionally biased region" description="Acidic residues" evidence="6">
    <location>
        <begin position="198"/>
        <end position="211"/>
    </location>
</feature>
<keyword evidence="2 5" id="KW-0694">RNA-binding</keyword>
<dbReference type="NCBIfam" id="NF004128">
    <property type="entry name" value="PRK05618.1-2"/>
    <property type="match status" value="1"/>
</dbReference>
<dbReference type="EMBL" id="CAADFL010000200">
    <property type="protein sequence ID" value="VFK11658.1"/>
    <property type="molecule type" value="Genomic_DNA"/>
</dbReference>
<feature type="region of interest" description="Disordered" evidence="6">
    <location>
        <begin position="180"/>
        <end position="211"/>
    </location>
</feature>
<dbReference type="GO" id="GO:0008097">
    <property type="term" value="F:5S rRNA binding"/>
    <property type="evidence" value="ECO:0007669"/>
    <property type="project" value="InterPro"/>
</dbReference>
<name>A0A450W3Q8_9GAMM</name>
<comment type="subunit">
    <text evidence="5">Part of the 50S ribosomal subunit; part of the 5S rRNA/L5/L18/L25 subcomplex. Contacts the 5S rRNA. Binds to the 5S rRNA independently of L5 and L18.</text>
</comment>